<accession>A0A239DGX2</accession>
<sequence>MGFEVVCEVERDRGAGVAAACEQVLAIRDSGAFDGVHLVPVSRYREVAARLAGEL</sequence>
<dbReference type="EMBL" id="FZOR01000002">
    <property type="protein sequence ID" value="SNS31597.1"/>
    <property type="molecule type" value="Genomic_DNA"/>
</dbReference>
<keyword evidence="2" id="KW-1185">Reference proteome</keyword>
<protein>
    <recommendedName>
        <fullName evidence="3">Methylenetetrahydrofolate reductase</fullName>
    </recommendedName>
</protein>
<dbReference type="AlphaFoldDB" id="A0A239DGX2"/>
<name>A0A239DGX2_9ACTN</name>
<reference evidence="1 2" key="1">
    <citation type="submission" date="2017-06" db="EMBL/GenBank/DDBJ databases">
        <authorList>
            <person name="Kim H.J."/>
            <person name="Triplett B.A."/>
        </authorList>
    </citation>
    <scope>NUCLEOTIDE SEQUENCE [LARGE SCALE GENOMIC DNA]</scope>
    <source>
        <strain evidence="1 2">DSM 44715</strain>
    </source>
</reference>
<evidence type="ECO:0000313" key="2">
    <source>
        <dbReference type="Proteomes" id="UP000198318"/>
    </source>
</evidence>
<evidence type="ECO:0008006" key="3">
    <source>
        <dbReference type="Google" id="ProtNLM"/>
    </source>
</evidence>
<gene>
    <name evidence="1" type="ORF">SAMN05443665_1002299</name>
</gene>
<proteinExistence type="predicted"/>
<dbReference type="Proteomes" id="UP000198318">
    <property type="component" value="Unassembled WGS sequence"/>
</dbReference>
<evidence type="ECO:0000313" key="1">
    <source>
        <dbReference type="EMBL" id="SNS31597.1"/>
    </source>
</evidence>
<organism evidence="1 2">
    <name type="scientific">Actinomadura meyerae</name>
    <dbReference type="NCBI Taxonomy" id="240840"/>
    <lineage>
        <taxon>Bacteria</taxon>
        <taxon>Bacillati</taxon>
        <taxon>Actinomycetota</taxon>
        <taxon>Actinomycetes</taxon>
        <taxon>Streptosporangiales</taxon>
        <taxon>Thermomonosporaceae</taxon>
        <taxon>Actinomadura</taxon>
    </lineage>
</organism>
<dbReference type="RefSeq" id="WP_218826516.1">
    <property type="nucleotide sequence ID" value="NZ_FZOR01000002.1"/>
</dbReference>